<accession>A0A9D4R2Y8</accession>
<feature type="region of interest" description="Disordered" evidence="1">
    <location>
        <begin position="1"/>
        <end position="41"/>
    </location>
</feature>
<sequence length="55" mass="6348">MTSDGDNCLPSYRRPLSPPRKPPQSGNQVDSTSSHIDEEVQPDLYMNQRIKIDWF</sequence>
<evidence type="ECO:0000256" key="1">
    <source>
        <dbReference type="SAM" id="MobiDB-lite"/>
    </source>
</evidence>
<keyword evidence="3" id="KW-1185">Reference proteome</keyword>
<organism evidence="2 3">
    <name type="scientific">Dreissena polymorpha</name>
    <name type="common">Zebra mussel</name>
    <name type="synonym">Mytilus polymorpha</name>
    <dbReference type="NCBI Taxonomy" id="45954"/>
    <lineage>
        <taxon>Eukaryota</taxon>
        <taxon>Metazoa</taxon>
        <taxon>Spiralia</taxon>
        <taxon>Lophotrochozoa</taxon>
        <taxon>Mollusca</taxon>
        <taxon>Bivalvia</taxon>
        <taxon>Autobranchia</taxon>
        <taxon>Heteroconchia</taxon>
        <taxon>Euheterodonta</taxon>
        <taxon>Imparidentia</taxon>
        <taxon>Neoheterodontei</taxon>
        <taxon>Myida</taxon>
        <taxon>Dreissenoidea</taxon>
        <taxon>Dreissenidae</taxon>
        <taxon>Dreissena</taxon>
    </lineage>
</organism>
<proteinExistence type="predicted"/>
<dbReference type="EMBL" id="JAIWYP010000003">
    <property type="protein sequence ID" value="KAH3853126.1"/>
    <property type="molecule type" value="Genomic_DNA"/>
</dbReference>
<dbReference type="Proteomes" id="UP000828390">
    <property type="component" value="Unassembled WGS sequence"/>
</dbReference>
<protein>
    <submittedName>
        <fullName evidence="2">Uncharacterized protein</fullName>
    </submittedName>
</protein>
<gene>
    <name evidence="2" type="ORF">DPMN_095648</name>
</gene>
<reference evidence="2" key="2">
    <citation type="submission" date="2020-11" db="EMBL/GenBank/DDBJ databases">
        <authorList>
            <person name="McCartney M.A."/>
            <person name="Auch B."/>
            <person name="Kono T."/>
            <person name="Mallez S."/>
            <person name="Becker A."/>
            <person name="Gohl D.M."/>
            <person name="Silverstein K.A.T."/>
            <person name="Koren S."/>
            <person name="Bechman K.B."/>
            <person name="Herman A."/>
            <person name="Abrahante J.E."/>
            <person name="Garbe J."/>
        </authorList>
    </citation>
    <scope>NUCLEOTIDE SEQUENCE</scope>
    <source>
        <strain evidence="2">Duluth1</strain>
        <tissue evidence="2">Whole animal</tissue>
    </source>
</reference>
<dbReference type="AlphaFoldDB" id="A0A9D4R2Y8"/>
<evidence type="ECO:0000313" key="2">
    <source>
        <dbReference type="EMBL" id="KAH3853126.1"/>
    </source>
</evidence>
<reference evidence="2" key="1">
    <citation type="journal article" date="2019" name="bioRxiv">
        <title>The Genome of the Zebra Mussel, Dreissena polymorpha: A Resource for Invasive Species Research.</title>
        <authorList>
            <person name="McCartney M.A."/>
            <person name="Auch B."/>
            <person name="Kono T."/>
            <person name="Mallez S."/>
            <person name="Zhang Y."/>
            <person name="Obille A."/>
            <person name="Becker A."/>
            <person name="Abrahante J.E."/>
            <person name="Garbe J."/>
            <person name="Badalamenti J.P."/>
            <person name="Herman A."/>
            <person name="Mangelson H."/>
            <person name="Liachko I."/>
            <person name="Sullivan S."/>
            <person name="Sone E.D."/>
            <person name="Koren S."/>
            <person name="Silverstein K.A.T."/>
            <person name="Beckman K.B."/>
            <person name="Gohl D.M."/>
        </authorList>
    </citation>
    <scope>NUCLEOTIDE SEQUENCE</scope>
    <source>
        <strain evidence="2">Duluth1</strain>
        <tissue evidence="2">Whole animal</tissue>
    </source>
</reference>
<evidence type="ECO:0000313" key="3">
    <source>
        <dbReference type="Proteomes" id="UP000828390"/>
    </source>
</evidence>
<name>A0A9D4R2Y8_DREPO</name>
<comment type="caution">
    <text evidence="2">The sequence shown here is derived from an EMBL/GenBank/DDBJ whole genome shotgun (WGS) entry which is preliminary data.</text>
</comment>